<dbReference type="AlphaFoldDB" id="A0A7S4NJT7"/>
<feature type="compositionally biased region" description="Basic and acidic residues" evidence="1">
    <location>
        <begin position="114"/>
        <end position="128"/>
    </location>
</feature>
<gene>
    <name evidence="2" type="ORF">OAUR00152_LOCUS43132</name>
</gene>
<feature type="compositionally biased region" description="Basic and acidic residues" evidence="1">
    <location>
        <begin position="48"/>
        <end position="74"/>
    </location>
</feature>
<evidence type="ECO:0000256" key="1">
    <source>
        <dbReference type="SAM" id="MobiDB-lite"/>
    </source>
</evidence>
<evidence type="ECO:0000313" key="2">
    <source>
        <dbReference type="EMBL" id="CAE2290918.1"/>
    </source>
</evidence>
<feature type="compositionally biased region" description="Basic and acidic residues" evidence="1">
    <location>
        <begin position="82"/>
        <end position="104"/>
    </location>
</feature>
<accession>A0A7S4NJT7</accession>
<name>A0A7S4NJT7_9STRA</name>
<reference evidence="2" key="1">
    <citation type="submission" date="2021-01" db="EMBL/GenBank/DDBJ databases">
        <authorList>
            <person name="Corre E."/>
            <person name="Pelletier E."/>
            <person name="Niang G."/>
            <person name="Scheremetjew M."/>
            <person name="Finn R."/>
            <person name="Kale V."/>
            <person name="Holt S."/>
            <person name="Cochrane G."/>
            <person name="Meng A."/>
            <person name="Brown T."/>
            <person name="Cohen L."/>
        </authorList>
    </citation>
    <scope>NUCLEOTIDE SEQUENCE</scope>
    <source>
        <strain evidence="2">Isolate 1302-5</strain>
    </source>
</reference>
<feature type="region of interest" description="Disordered" evidence="1">
    <location>
        <begin position="216"/>
        <end position="238"/>
    </location>
</feature>
<protein>
    <submittedName>
        <fullName evidence="2">Uncharacterized protein</fullName>
    </submittedName>
</protein>
<sequence>MAHIHGEMKFFKKKDEERTISNPSWIRASVNFTRRRRSSARVKPSIQEGEKHQENEKGNTMKEDTQGMKVRVTETKPSIESIDAKNKSNDTSSNEEHGSVKEIGESNNQAKGTEAPRIKRSTNEKILEGADTSDSTPPGHDLDLPVSNSSPALCPRCSAKLVHSYKVNPAPLYCRWKAVSFDKKSAANGKENTSVIRCIECGWNGLSDPIEKVTPIVHSKSEDKSEEESASNGTEHYV</sequence>
<dbReference type="EMBL" id="HBKQ01063204">
    <property type="protein sequence ID" value="CAE2290918.1"/>
    <property type="molecule type" value="Transcribed_RNA"/>
</dbReference>
<feature type="region of interest" description="Disordered" evidence="1">
    <location>
        <begin position="31"/>
        <end position="147"/>
    </location>
</feature>
<proteinExistence type="predicted"/>
<organism evidence="2">
    <name type="scientific">Odontella aurita</name>
    <dbReference type="NCBI Taxonomy" id="265563"/>
    <lineage>
        <taxon>Eukaryota</taxon>
        <taxon>Sar</taxon>
        <taxon>Stramenopiles</taxon>
        <taxon>Ochrophyta</taxon>
        <taxon>Bacillariophyta</taxon>
        <taxon>Mediophyceae</taxon>
        <taxon>Biddulphiophycidae</taxon>
        <taxon>Eupodiscales</taxon>
        <taxon>Odontellaceae</taxon>
        <taxon>Odontella</taxon>
    </lineage>
</organism>